<evidence type="ECO:0000256" key="5">
    <source>
        <dbReference type="ARBA" id="ARBA00023136"/>
    </source>
</evidence>
<feature type="transmembrane region" description="Helical" evidence="6">
    <location>
        <begin position="247"/>
        <end position="266"/>
    </location>
</feature>
<dbReference type="InterPro" id="IPR000620">
    <property type="entry name" value="EamA_dom"/>
</dbReference>
<evidence type="ECO:0000313" key="8">
    <source>
        <dbReference type="EMBL" id="OGG24129.1"/>
    </source>
</evidence>
<keyword evidence="2" id="KW-1003">Cell membrane</keyword>
<comment type="caution">
    <text evidence="8">The sequence shown here is derived from an EMBL/GenBank/DDBJ whole genome shotgun (WGS) entry which is preliminary data.</text>
</comment>
<keyword evidence="4 6" id="KW-1133">Transmembrane helix</keyword>
<feature type="domain" description="EamA" evidence="7">
    <location>
        <begin position="150"/>
        <end position="288"/>
    </location>
</feature>
<evidence type="ECO:0000256" key="4">
    <source>
        <dbReference type="ARBA" id="ARBA00022989"/>
    </source>
</evidence>
<name>A0A1F6AHA4_9BACT</name>
<dbReference type="PANTHER" id="PTHR32322">
    <property type="entry name" value="INNER MEMBRANE TRANSPORTER"/>
    <property type="match status" value="1"/>
</dbReference>
<dbReference type="EMBL" id="MFJV01000001">
    <property type="protein sequence ID" value="OGG24129.1"/>
    <property type="molecule type" value="Genomic_DNA"/>
</dbReference>
<dbReference type="InterPro" id="IPR037185">
    <property type="entry name" value="EmrE-like"/>
</dbReference>
<reference evidence="8 9" key="1">
    <citation type="journal article" date="2016" name="Nat. Commun.">
        <title>Thousands of microbial genomes shed light on interconnected biogeochemical processes in an aquifer system.</title>
        <authorList>
            <person name="Anantharaman K."/>
            <person name="Brown C.T."/>
            <person name="Hug L.A."/>
            <person name="Sharon I."/>
            <person name="Castelle C.J."/>
            <person name="Probst A.J."/>
            <person name="Thomas B.C."/>
            <person name="Singh A."/>
            <person name="Wilkins M.J."/>
            <person name="Karaoz U."/>
            <person name="Brodie E.L."/>
            <person name="Williams K.H."/>
            <person name="Hubbard S.S."/>
            <person name="Banfield J.F."/>
        </authorList>
    </citation>
    <scope>NUCLEOTIDE SEQUENCE [LARGE SCALE GENOMIC DNA]</scope>
</reference>
<evidence type="ECO:0000256" key="1">
    <source>
        <dbReference type="ARBA" id="ARBA00004651"/>
    </source>
</evidence>
<keyword evidence="5 6" id="KW-0472">Membrane</keyword>
<evidence type="ECO:0000256" key="3">
    <source>
        <dbReference type="ARBA" id="ARBA00022692"/>
    </source>
</evidence>
<evidence type="ECO:0000256" key="6">
    <source>
        <dbReference type="SAM" id="Phobius"/>
    </source>
</evidence>
<dbReference type="InterPro" id="IPR050638">
    <property type="entry name" value="AA-Vitamin_Transporters"/>
</dbReference>
<proteinExistence type="predicted"/>
<feature type="transmembrane region" description="Helical" evidence="6">
    <location>
        <begin position="272"/>
        <end position="294"/>
    </location>
</feature>
<gene>
    <name evidence="8" type="ORF">A3A79_02970</name>
</gene>
<comment type="subcellular location">
    <subcellularLocation>
        <location evidence="1">Cell membrane</location>
        <topology evidence="1">Multi-pass membrane protein</topology>
    </subcellularLocation>
</comment>
<dbReference type="SUPFAM" id="SSF103481">
    <property type="entry name" value="Multidrug resistance efflux transporter EmrE"/>
    <property type="match status" value="2"/>
</dbReference>
<sequence>MSSRMIALIAIVLASLLWSTAGLSKIIVRDFDPYTAAFVRFLIASIVILPLFLREKNIGKKMFIDLVPIACLLTANVAFYYLGLRTSTANAAAIIYTAVPLVVAILAPRLIKESVSPTKIAGLLIGLMGVLLIVLLPFIEQKQLISGEIRGNMFFFSAVFVWSFYTLGSRHMINKKQYSSLAMSAVSIFTTTIIFFPLSIINYQTRYVALLLNPHYLFLFFYLGTAVTVATFVLFQWAIKHSSATTASLNVYIQPFFAVIVNVLFLGEKLTLGFFIGGILVIFGVFLAASKGILQELRKVARV</sequence>
<dbReference type="GO" id="GO:0005886">
    <property type="term" value="C:plasma membrane"/>
    <property type="evidence" value="ECO:0007669"/>
    <property type="project" value="UniProtKB-SubCell"/>
</dbReference>
<dbReference type="PANTHER" id="PTHR32322:SF18">
    <property type="entry name" value="S-ADENOSYLMETHIONINE_S-ADENOSYLHOMOCYSTEINE TRANSPORTER"/>
    <property type="match status" value="1"/>
</dbReference>
<feature type="transmembrane region" description="Helical" evidence="6">
    <location>
        <begin position="62"/>
        <end position="82"/>
    </location>
</feature>
<feature type="domain" description="EamA" evidence="7">
    <location>
        <begin position="6"/>
        <end position="134"/>
    </location>
</feature>
<evidence type="ECO:0000259" key="7">
    <source>
        <dbReference type="Pfam" id="PF00892"/>
    </source>
</evidence>
<feature type="transmembrane region" description="Helical" evidence="6">
    <location>
        <begin position="151"/>
        <end position="168"/>
    </location>
</feature>
<dbReference type="AlphaFoldDB" id="A0A1F6AHA4"/>
<dbReference type="STRING" id="1798392.A3A79_02970"/>
<feature type="transmembrane region" description="Helical" evidence="6">
    <location>
        <begin position="180"/>
        <end position="203"/>
    </location>
</feature>
<feature type="transmembrane region" description="Helical" evidence="6">
    <location>
        <begin position="215"/>
        <end position="235"/>
    </location>
</feature>
<dbReference type="Proteomes" id="UP000178759">
    <property type="component" value="Unassembled WGS sequence"/>
</dbReference>
<keyword evidence="3 6" id="KW-0812">Transmembrane</keyword>
<feature type="transmembrane region" description="Helical" evidence="6">
    <location>
        <begin position="88"/>
        <end position="108"/>
    </location>
</feature>
<dbReference type="Pfam" id="PF00892">
    <property type="entry name" value="EamA"/>
    <property type="match status" value="2"/>
</dbReference>
<protein>
    <recommendedName>
        <fullName evidence="7">EamA domain-containing protein</fullName>
    </recommendedName>
</protein>
<organism evidence="8 9">
    <name type="scientific">Candidatus Gottesmanbacteria bacterium RIFCSPLOWO2_01_FULL_43_11b</name>
    <dbReference type="NCBI Taxonomy" id="1798392"/>
    <lineage>
        <taxon>Bacteria</taxon>
        <taxon>Candidatus Gottesmaniibacteriota</taxon>
    </lineage>
</organism>
<evidence type="ECO:0000313" key="9">
    <source>
        <dbReference type="Proteomes" id="UP000178759"/>
    </source>
</evidence>
<evidence type="ECO:0000256" key="2">
    <source>
        <dbReference type="ARBA" id="ARBA00022475"/>
    </source>
</evidence>
<accession>A0A1F6AHA4</accession>
<feature type="transmembrane region" description="Helical" evidence="6">
    <location>
        <begin position="120"/>
        <end position="139"/>
    </location>
</feature>
<feature type="transmembrane region" description="Helical" evidence="6">
    <location>
        <begin position="34"/>
        <end position="53"/>
    </location>
</feature>